<dbReference type="GO" id="GO:0022627">
    <property type="term" value="C:cytosolic small ribosomal subunit"/>
    <property type="evidence" value="ECO:0007669"/>
    <property type="project" value="TreeGrafter"/>
</dbReference>
<evidence type="ECO:0000313" key="8">
    <source>
        <dbReference type="Proteomes" id="UP000033854"/>
    </source>
</evidence>
<reference evidence="7 8" key="1">
    <citation type="journal article" date="2015" name="Nature">
        <title>rRNA introns, odd ribosomes, and small enigmatic genomes across a large radiation of phyla.</title>
        <authorList>
            <person name="Brown C.T."/>
            <person name="Hug L.A."/>
            <person name="Thomas B.C."/>
            <person name="Sharon I."/>
            <person name="Castelle C.J."/>
            <person name="Singh A."/>
            <person name="Wilkins M.J."/>
            <person name="Williams K.H."/>
            <person name="Banfield J.F."/>
        </authorList>
    </citation>
    <scope>NUCLEOTIDE SEQUENCE [LARGE SCALE GENOMIC DNA]</scope>
</reference>
<dbReference type="Pfam" id="PF00380">
    <property type="entry name" value="Ribosomal_S9"/>
    <property type="match status" value="1"/>
</dbReference>
<dbReference type="InterPro" id="IPR023035">
    <property type="entry name" value="Ribosomal_uS9_bac/plastid"/>
</dbReference>
<evidence type="ECO:0000313" key="7">
    <source>
        <dbReference type="EMBL" id="KKS43326.1"/>
    </source>
</evidence>
<name>A0A0G1BAG1_9BACT</name>
<accession>A0A0G1BAG1</accession>
<dbReference type="InterPro" id="IPR014721">
    <property type="entry name" value="Ribsml_uS5_D2-typ_fold_subgr"/>
</dbReference>
<dbReference type="PATRIC" id="fig|1618378.3.peg.62"/>
<evidence type="ECO:0000256" key="1">
    <source>
        <dbReference type="ARBA" id="ARBA00005251"/>
    </source>
</evidence>
<dbReference type="PANTHER" id="PTHR21569:SF1">
    <property type="entry name" value="SMALL RIBOSOMAL SUBUNIT PROTEIN US9M"/>
    <property type="match status" value="1"/>
</dbReference>
<dbReference type="GO" id="GO:0006412">
    <property type="term" value="P:translation"/>
    <property type="evidence" value="ECO:0007669"/>
    <property type="project" value="InterPro"/>
</dbReference>
<keyword evidence="2 7" id="KW-0689">Ribosomal protein</keyword>
<proteinExistence type="inferred from homology"/>
<keyword evidence="3" id="KW-0687">Ribonucleoprotein</keyword>
<dbReference type="AlphaFoldDB" id="A0A0G1BAG1"/>
<protein>
    <recommendedName>
        <fullName evidence="4">Small ribosomal subunit protein uS9</fullName>
    </recommendedName>
    <alternativeName>
        <fullName evidence="5">30S ribosomal protein S9</fullName>
    </alternativeName>
</protein>
<feature type="region of interest" description="Disordered" evidence="6">
    <location>
        <begin position="128"/>
        <end position="159"/>
    </location>
</feature>
<gene>
    <name evidence="7" type="ORF">UV06_C0001G0060</name>
</gene>
<comment type="similarity">
    <text evidence="1">Belongs to the universal ribosomal protein uS9 family.</text>
</comment>
<evidence type="ECO:0000256" key="3">
    <source>
        <dbReference type="ARBA" id="ARBA00023274"/>
    </source>
</evidence>
<dbReference type="GO" id="GO:0003723">
    <property type="term" value="F:RNA binding"/>
    <property type="evidence" value="ECO:0007669"/>
    <property type="project" value="TreeGrafter"/>
</dbReference>
<dbReference type="InterPro" id="IPR020568">
    <property type="entry name" value="Ribosomal_Su5_D2-typ_SF"/>
</dbReference>
<dbReference type="Gene3D" id="3.30.230.10">
    <property type="match status" value="1"/>
</dbReference>
<comment type="caution">
    <text evidence="7">The sequence shown here is derived from an EMBL/GenBank/DDBJ whole genome shotgun (WGS) entry which is preliminary data.</text>
</comment>
<dbReference type="SUPFAM" id="SSF54211">
    <property type="entry name" value="Ribosomal protein S5 domain 2-like"/>
    <property type="match status" value="1"/>
</dbReference>
<dbReference type="EMBL" id="LCDA01000001">
    <property type="protein sequence ID" value="KKS43326.1"/>
    <property type="molecule type" value="Genomic_DNA"/>
</dbReference>
<evidence type="ECO:0000256" key="5">
    <source>
        <dbReference type="ARBA" id="ARBA00035523"/>
    </source>
</evidence>
<evidence type="ECO:0000256" key="4">
    <source>
        <dbReference type="ARBA" id="ARBA00035259"/>
    </source>
</evidence>
<feature type="compositionally biased region" description="Basic and acidic residues" evidence="6">
    <location>
        <begin position="134"/>
        <end position="143"/>
    </location>
</feature>
<dbReference type="PANTHER" id="PTHR21569">
    <property type="entry name" value="RIBOSOMAL PROTEIN S9"/>
    <property type="match status" value="1"/>
</dbReference>
<evidence type="ECO:0000256" key="6">
    <source>
        <dbReference type="SAM" id="MobiDB-lite"/>
    </source>
</evidence>
<feature type="compositionally biased region" description="Basic residues" evidence="6">
    <location>
        <begin position="150"/>
        <end position="159"/>
    </location>
</feature>
<sequence>MAQKLTKKSKVAVKPVKTTPVKKGVLVMPKEYFSAVGRRKTAIARVRIWPGKQELVINGKPLSVYFKGETIKKMIFSPFVVADVSGQYTGSIKVSGSGIMGQAEAIMHGIGRALMKADPEKFKKLMRDGGFLTRDPRMKETRKSGQGGRARAKKQSPKR</sequence>
<dbReference type="Proteomes" id="UP000033854">
    <property type="component" value="Unassembled WGS sequence"/>
</dbReference>
<dbReference type="InterPro" id="IPR000754">
    <property type="entry name" value="Ribosomal_uS9"/>
</dbReference>
<organism evidence="7 8">
    <name type="scientific">Candidatus Collierbacteria bacterium GW2011_GWA2_42_17</name>
    <dbReference type="NCBI Taxonomy" id="1618378"/>
    <lineage>
        <taxon>Bacteria</taxon>
        <taxon>Candidatus Collieribacteriota</taxon>
    </lineage>
</organism>
<dbReference type="NCBIfam" id="NF001099">
    <property type="entry name" value="PRK00132.1"/>
    <property type="match status" value="1"/>
</dbReference>
<evidence type="ECO:0000256" key="2">
    <source>
        <dbReference type="ARBA" id="ARBA00022980"/>
    </source>
</evidence>
<dbReference type="GO" id="GO:0003735">
    <property type="term" value="F:structural constituent of ribosome"/>
    <property type="evidence" value="ECO:0007669"/>
    <property type="project" value="InterPro"/>
</dbReference>